<comment type="caution">
    <text evidence="1">The sequence shown here is derived from an EMBL/GenBank/DDBJ whole genome shotgun (WGS) entry which is preliminary data.</text>
</comment>
<name>A0A1I6BIW2_9BACI</name>
<dbReference type="EMBL" id="FOXX01000010">
    <property type="protein sequence ID" value="SFQ80880.1"/>
    <property type="molecule type" value="Genomic_DNA"/>
</dbReference>
<accession>A0A1I6BIW2</accession>
<protein>
    <recommendedName>
        <fullName evidence="3">DUF1643 domain-containing protein</fullName>
    </recommendedName>
</protein>
<keyword evidence="2" id="KW-1185">Reference proteome</keyword>
<dbReference type="Proteomes" id="UP000182762">
    <property type="component" value="Unassembled WGS sequence"/>
</dbReference>
<sequence length="157" mass="18068">MITGASLDETRVYRYSLWRIWDETKPRVVFIMLNPSTEGETKDNPTVRRCIAFAKEWGYGSLEVVNLFSYRASTPEMLKKAKEPVGASNEQFLLQAANRAERIVLAWGIHGAFLKQNEKVLTLLKSYPLHVLGVTKERHPRHPLFMKKSAKPFLYNS</sequence>
<evidence type="ECO:0000313" key="2">
    <source>
        <dbReference type="Proteomes" id="UP000182762"/>
    </source>
</evidence>
<dbReference type="GeneID" id="93712279"/>
<dbReference type="RefSeq" id="WP_061805995.1">
    <property type="nucleotide sequence ID" value="NZ_FOXX01000010.1"/>
</dbReference>
<dbReference type="Pfam" id="PF07799">
    <property type="entry name" value="DUF1643"/>
    <property type="match status" value="1"/>
</dbReference>
<gene>
    <name evidence="1" type="ORF">SAMN02745910_03688</name>
</gene>
<dbReference type="InterPro" id="IPR012441">
    <property type="entry name" value="DUF1643"/>
</dbReference>
<evidence type="ECO:0000313" key="1">
    <source>
        <dbReference type="EMBL" id="SFQ80880.1"/>
    </source>
</evidence>
<organism evidence="1 2">
    <name type="scientific">Priestia endophytica DSM 13796</name>
    <dbReference type="NCBI Taxonomy" id="1121089"/>
    <lineage>
        <taxon>Bacteria</taxon>
        <taxon>Bacillati</taxon>
        <taxon>Bacillota</taxon>
        <taxon>Bacilli</taxon>
        <taxon>Bacillales</taxon>
        <taxon>Bacillaceae</taxon>
        <taxon>Priestia</taxon>
    </lineage>
</organism>
<reference evidence="1 2" key="1">
    <citation type="submission" date="2016-10" db="EMBL/GenBank/DDBJ databases">
        <authorList>
            <person name="Varghese N."/>
            <person name="Submissions S."/>
        </authorList>
    </citation>
    <scope>NUCLEOTIDE SEQUENCE [LARGE SCALE GENOMIC DNA]</scope>
    <source>
        <strain evidence="1 2">DSM 13796</strain>
    </source>
</reference>
<evidence type="ECO:0008006" key="3">
    <source>
        <dbReference type="Google" id="ProtNLM"/>
    </source>
</evidence>
<proteinExistence type="predicted"/>